<proteinExistence type="predicted"/>
<feature type="region of interest" description="Disordered" evidence="1">
    <location>
        <begin position="20"/>
        <end position="53"/>
    </location>
</feature>
<organism evidence="3">
    <name type="scientific">Serpula lacrymans var. lacrymans (strain S7.3)</name>
    <name type="common">Dry rot fungus</name>
    <dbReference type="NCBI Taxonomy" id="936435"/>
    <lineage>
        <taxon>Eukaryota</taxon>
        <taxon>Fungi</taxon>
        <taxon>Dikarya</taxon>
        <taxon>Basidiomycota</taxon>
        <taxon>Agaricomycotina</taxon>
        <taxon>Agaricomycetes</taxon>
        <taxon>Agaricomycetidae</taxon>
        <taxon>Boletales</taxon>
        <taxon>Coniophorineae</taxon>
        <taxon>Serpulaceae</taxon>
        <taxon>Serpula</taxon>
    </lineage>
</organism>
<evidence type="ECO:0000256" key="1">
    <source>
        <dbReference type="SAM" id="MobiDB-lite"/>
    </source>
</evidence>
<dbReference type="InParanoid" id="F8PXL7"/>
<keyword evidence="3" id="KW-1185">Reference proteome</keyword>
<protein>
    <submittedName>
        <fullName evidence="2">Uncharacterized protein</fullName>
    </submittedName>
</protein>
<sequence length="53" mass="5997">MKPIDCYVLILRKNKLLCSQSSTHRKCSSREIGGSRDRMQSDRGGQSDFGHRG</sequence>
<dbReference type="AlphaFoldDB" id="F8PXL7"/>
<evidence type="ECO:0000313" key="3">
    <source>
        <dbReference type="Proteomes" id="UP000008063"/>
    </source>
</evidence>
<accession>F8PXL7</accession>
<dbReference type="Proteomes" id="UP000008063">
    <property type="component" value="Unassembled WGS sequence"/>
</dbReference>
<dbReference type="HOGENOM" id="CLU_3070134_0_0_1"/>
<evidence type="ECO:0000313" key="2">
    <source>
        <dbReference type="EMBL" id="EGN98630.1"/>
    </source>
</evidence>
<name>F8PXL7_SERL3</name>
<dbReference type="EMBL" id="GL945480">
    <property type="protein sequence ID" value="EGN98630.1"/>
    <property type="molecule type" value="Genomic_DNA"/>
</dbReference>
<gene>
    <name evidence="2" type="ORF">SERLA73DRAFT_122533</name>
</gene>
<reference evidence="3" key="1">
    <citation type="journal article" date="2011" name="Science">
        <title>The plant cell wall-decomposing machinery underlies the functional diversity of forest fungi.</title>
        <authorList>
            <person name="Eastwood D.C."/>
            <person name="Floudas D."/>
            <person name="Binder M."/>
            <person name="Majcherczyk A."/>
            <person name="Schneider P."/>
            <person name="Aerts A."/>
            <person name="Asiegbu F.O."/>
            <person name="Baker S.E."/>
            <person name="Barry K."/>
            <person name="Bendiksby M."/>
            <person name="Blumentritt M."/>
            <person name="Coutinho P.M."/>
            <person name="Cullen D."/>
            <person name="de Vries R.P."/>
            <person name="Gathman A."/>
            <person name="Goodell B."/>
            <person name="Henrissat B."/>
            <person name="Ihrmark K."/>
            <person name="Kauserud H."/>
            <person name="Kohler A."/>
            <person name="LaButti K."/>
            <person name="Lapidus A."/>
            <person name="Lavin J.L."/>
            <person name="Lee Y.-H."/>
            <person name="Lindquist E."/>
            <person name="Lilly W."/>
            <person name="Lucas S."/>
            <person name="Morin E."/>
            <person name="Murat C."/>
            <person name="Oguiza J.A."/>
            <person name="Park J."/>
            <person name="Pisabarro A.G."/>
            <person name="Riley R."/>
            <person name="Rosling A."/>
            <person name="Salamov A."/>
            <person name="Schmidt O."/>
            <person name="Schmutz J."/>
            <person name="Skrede I."/>
            <person name="Stenlid J."/>
            <person name="Wiebenga A."/>
            <person name="Xie X."/>
            <person name="Kuees U."/>
            <person name="Hibbett D.S."/>
            <person name="Hoffmeister D."/>
            <person name="Hoegberg N."/>
            <person name="Martin F."/>
            <person name="Grigoriev I.V."/>
            <person name="Watkinson S.C."/>
        </authorList>
    </citation>
    <scope>NUCLEOTIDE SEQUENCE [LARGE SCALE GENOMIC DNA]</scope>
    <source>
        <strain evidence="3">strain S7.3</strain>
    </source>
</reference>